<evidence type="ECO:0000313" key="2">
    <source>
        <dbReference type="Proteomes" id="UP001189429"/>
    </source>
</evidence>
<reference evidence="1" key="1">
    <citation type="submission" date="2023-10" db="EMBL/GenBank/DDBJ databases">
        <authorList>
            <person name="Chen Y."/>
            <person name="Shah S."/>
            <person name="Dougan E. K."/>
            <person name="Thang M."/>
            <person name="Chan C."/>
        </authorList>
    </citation>
    <scope>NUCLEOTIDE SEQUENCE [LARGE SCALE GENOMIC DNA]</scope>
</reference>
<dbReference type="Proteomes" id="UP001189429">
    <property type="component" value="Unassembled WGS sequence"/>
</dbReference>
<sequence length="159" mass="17563">MITHVVFVERLVHAGLLDPREAVLGAACASVDFVELVNTGATHPRGSESNCITRSMRLNSVLELKMRVNAHTIHNVAYSRGKSSWYQYMLETARDLPEIATGTATFAADSTACSRPAVRYHRKRGDDEDEQMPHWRAAAHTIACCEWSACGAPAWQHVA</sequence>
<comment type="caution">
    <text evidence="1">The sequence shown here is derived from an EMBL/GenBank/DDBJ whole genome shotgun (WGS) entry which is preliminary data.</text>
</comment>
<name>A0ABN9TW89_9DINO</name>
<protein>
    <submittedName>
        <fullName evidence="1">Uncharacterized protein</fullName>
    </submittedName>
</protein>
<accession>A0ABN9TW89</accession>
<keyword evidence="2" id="KW-1185">Reference proteome</keyword>
<organism evidence="1 2">
    <name type="scientific">Prorocentrum cordatum</name>
    <dbReference type="NCBI Taxonomy" id="2364126"/>
    <lineage>
        <taxon>Eukaryota</taxon>
        <taxon>Sar</taxon>
        <taxon>Alveolata</taxon>
        <taxon>Dinophyceae</taxon>
        <taxon>Prorocentrales</taxon>
        <taxon>Prorocentraceae</taxon>
        <taxon>Prorocentrum</taxon>
    </lineage>
</organism>
<proteinExistence type="predicted"/>
<evidence type="ECO:0000313" key="1">
    <source>
        <dbReference type="EMBL" id="CAK0850548.1"/>
    </source>
</evidence>
<dbReference type="EMBL" id="CAUYUJ010015161">
    <property type="protein sequence ID" value="CAK0850548.1"/>
    <property type="molecule type" value="Genomic_DNA"/>
</dbReference>
<gene>
    <name evidence="1" type="ORF">PCOR1329_LOCUS42940</name>
</gene>